<evidence type="ECO:0000313" key="4">
    <source>
        <dbReference type="EMBL" id="KAH9825999.1"/>
    </source>
</evidence>
<dbReference type="PANTHER" id="PTHR12169">
    <property type="entry name" value="ATPASE N2B"/>
    <property type="match status" value="1"/>
</dbReference>
<accession>A0A9W7W171</accession>
<dbReference type="Proteomes" id="UP001138500">
    <property type="component" value="Unassembled WGS sequence"/>
</dbReference>
<gene>
    <name evidence="4" type="ORF">Tdes44962_MAKER03782</name>
</gene>
<keyword evidence="2" id="KW-0547">Nucleotide-binding</keyword>
<dbReference type="OrthoDB" id="548867at2759"/>
<evidence type="ECO:0000256" key="1">
    <source>
        <dbReference type="ARBA" id="ARBA00010322"/>
    </source>
</evidence>
<evidence type="ECO:0000313" key="5">
    <source>
        <dbReference type="Proteomes" id="UP001138500"/>
    </source>
</evidence>
<comment type="similarity">
    <text evidence="1">Belongs to the AFG1 ATPase family.</text>
</comment>
<keyword evidence="5" id="KW-1185">Reference proteome</keyword>
<comment type="caution">
    <text evidence="4">The sequence shown here is derived from an EMBL/GenBank/DDBJ whole genome shotgun (WGS) entry which is preliminary data.</text>
</comment>
<reference evidence="4 5" key="1">
    <citation type="journal article" date="2018" name="IMA Fungus">
        <title>IMA Genome-F 10: Nine draft genome sequences of Claviceps purpurea s.lat., including C. arundinis, C. humidiphila, and C. cf. spartinae, pseudomolecules for the pitch canker pathogen Fusarium circinatum, draft genome of Davidsoniella eucalypti, Grosmannia galeiformis, Quambalaria eucalypti, and Teratosphaeria destructans.</title>
        <authorList>
            <person name="Wingfield B.D."/>
            <person name="Liu M."/>
            <person name="Nguyen H.D."/>
            <person name="Lane F.A."/>
            <person name="Morgan S.W."/>
            <person name="De Vos L."/>
            <person name="Wilken P.M."/>
            <person name="Duong T.A."/>
            <person name="Aylward J."/>
            <person name="Coetzee M.P."/>
            <person name="Dadej K."/>
            <person name="De Beer Z.W."/>
            <person name="Findlay W."/>
            <person name="Havenga M."/>
            <person name="Kolarik M."/>
            <person name="Menzies J.G."/>
            <person name="Naidoo K."/>
            <person name="Pochopski O."/>
            <person name="Shoukouhi P."/>
            <person name="Santana Q.C."/>
            <person name="Seifert K.A."/>
            <person name="Soal N."/>
            <person name="Steenkamp E.T."/>
            <person name="Tatham C.T."/>
            <person name="van der Nest M.A."/>
            <person name="Wingfield M.J."/>
        </authorList>
    </citation>
    <scope>NUCLEOTIDE SEQUENCE [LARGE SCALE GENOMIC DNA]</scope>
    <source>
        <strain evidence="4">CMW44962</strain>
    </source>
</reference>
<dbReference type="EMBL" id="RIBY02002045">
    <property type="protein sequence ID" value="KAH9825999.1"/>
    <property type="molecule type" value="Genomic_DNA"/>
</dbReference>
<dbReference type="InterPro" id="IPR027417">
    <property type="entry name" value="P-loop_NTPase"/>
</dbReference>
<evidence type="ECO:0000256" key="3">
    <source>
        <dbReference type="ARBA" id="ARBA00022840"/>
    </source>
</evidence>
<keyword evidence="3" id="KW-0067">ATP-binding</keyword>
<name>A0A9W7W171_9PEZI</name>
<organism evidence="4 5">
    <name type="scientific">Teratosphaeria destructans</name>
    <dbReference type="NCBI Taxonomy" id="418781"/>
    <lineage>
        <taxon>Eukaryota</taxon>
        <taxon>Fungi</taxon>
        <taxon>Dikarya</taxon>
        <taxon>Ascomycota</taxon>
        <taxon>Pezizomycotina</taxon>
        <taxon>Dothideomycetes</taxon>
        <taxon>Dothideomycetidae</taxon>
        <taxon>Mycosphaerellales</taxon>
        <taxon>Teratosphaeriaceae</taxon>
        <taxon>Teratosphaeria</taxon>
    </lineage>
</organism>
<protein>
    <submittedName>
        <fullName evidence="4">AFG1-like ATPase</fullName>
    </submittedName>
</protein>
<dbReference type="SUPFAM" id="SSF52540">
    <property type="entry name" value="P-loop containing nucleoside triphosphate hydrolases"/>
    <property type="match status" value="1"/>
</dbReference>
<reference evidence="4 5" key="2">
    <citation type="journal article" date="2021" name="Curr. Genet.">
        <title>Genetic response to nitrogen starvation in the aggressive Eucalyptus foliar pathogen Teratosphaeria destructans.</title>
        <authorList>
            <person name="Havenga M."/>
            <person name="Wingfield B.D."/>
            <person name="Wingfield M.J."/>
            <person name="Dreyer L.L."/>
            <person name="Roets F."/>
            <person name="Aylward J."/>
        </authorList>
    </citation>
    <scope>NUCLEOTIDE SEQUENCE [LARGE SCALE GENOMIC DNA]</scope>
    <source>
        <strain evidence="4">CMW44962</strain>
    </source>
</reference>
<evidence type="ECO:0000256" key="2">
    <source>
        <dbReference type="ARBA" id="ARBA00022741"/>
    </source>
</evidence>
<dbReference type="PANTHER" id="PTHR12169:SF6">
    <property type="entry name" value="AFG1-LIKE ATPASE"/>
    <property type="match status" value="1"/>
</dbReference>
<dbReference type="InterPro" id="IPR005654">
    <property type="entry name" value="ATPase_AFG1-like"/>
</dbReference>
<dbReference type="GO" id="GO:0005739">
    <property type="term" value="C:mitochondrion"/>
    <property type="evidence" value="ECO:0007669"/>
    <property type="project" value="TreeGrafter"/>
</dbReference>
<proteinExistence type="inferred from homology"/>
<dbReference type="GO" id="GO:0016887">
    <property type="term" value="F:ATP hydrolysis activity"/>
    <property type="evidence" value="ECO:0007669"/>
    <property type="project" value="InterPro"/>
</dbReference>
<dbReference type="Gene3D" id="3.40.50.300">
    <property type="entry name" value="P-loop containing nucleotide triphosphate hydrolases"/>
    <property type="match status" value="1"/>
</dbReference>
<dbReference type="Pfam" id="PF03969">
    <property type="entry name" value="AFG1_ATPase"/>
    <property type="match status" value="1"/>
</dbReference>
<dbReference type="GO" id="GO:0005524">
    <property type="term" value="F:ATP binding"/>
    <property type="evidence" value="ECO:0007669"/>
    <property type="project" value="UniProtKB-KW"/>
</dbReference>
<dbReference type="NCBIfam" id="NF040713">
    <property type="entry name" value="ZapE"/>
    <property type="match status" value="1"/>
</dbReference>
<dbReference type="AlphaFoldDB" id="A0A9W7W171"/>
<sequence>MSSTAFQTAYKGLIQRGRLLTDPHQAALITRLDQLQAELASRNHAPPFLPGRPAAPPTGLYIYGSVGTGKSRLMDLFAATLPPTVTRRRIHFHEFMMDVHSRLHVARASPSYAGDPLIQIGRAIREESQVLAFDEFQVTDIADAMILARLFGSIWQHGGVMVGTSNRHPDDLYENGLNRDVVRPFIRQLQQRCEVWEMGGRQDYRTRTGQSVGGEREENFLVDGAAFRRRLELVRHGRRLEQVSIPVQGSRVLTIDAVVSERHADRLSVVSSRFEDLCQRNLGSADYHALCSRAETIFLAGLRSFRLTERDFVRRFITLIDLAYETKTRIVCLSSVPIGEVFVEIANAEQNKAPRSGMGMKVKGQGGASSSMMSTFIGGTEWSATGLMEASLATGGAGETDVGFAIGRALSRLYEMGSPSYGTVD</sequence>